<accession>A0A0E9R4K8</accession>
<reference evidence="1" key="2">
    <citation type="journal article" date="2015" name="Fish Shellfish Immunol.">
        <title>Early steps in the European eel (Anguilla anguilla)-Vibrio vulnificus interaction in the gills: Role of the RtxA13 toxin.</title>
        <authorList>
            <person name="Callol A."/>
            <person name="Pajuelo D."/>
            <person name="Ebbesson L."/>
            <person name="Teles M."/>
            <person name="MacKenzie S."/>
            <person name="Amaro C."/>
        </authorList>
    </citation>
    <scope>NUCLEOTIDE SEQUENCE</scope>
</reference>
<reference evidence="1" key="1">
    <citation type="submission" date="2014-11" db="EMBL/GenBank/DDBJ databases">
        <authorList>
            <person name="Amaro Gonzalez C."/>
        </authorList>
    </citation>
    <scope>NUCLEOTIDE SEQUENCE</scope>
</reference>
<protein>
    <submittedName>
        <fullName evidence="1">Uncharacterized protein</fullName>
    </submittedName>
</protein>
<organism evidence="1">
    <name type="scientific">Anguilla anguilla</name>
    <name type="common">European freshwater eel</name>
    <name type="synonym">Muraena anguilla</name>
    <dbReference type="NCBI Taxonomy" id="7936"/>
    <lineage>
        <taxon>Eukaryota</taxon>
        <taxon>Metazoa</taxon>
        <taxon>Chordata</taxon>
        <taxon>Craniata</taxon>
        <taxon>Vertebrata</taxon>
        <taxon>Euteleostomi</taxon>
        <taxon>Actinopterygii</taxon>
        <taxon>Neopterygii</taxon>
        <taxon>Teleostei</taxon>
        <taxon>Anguilliformes</taxon>
        <taxon>Anguillidae</taxon>
        <taxon>Anguilla</taxon>
    </lineage>
</organism>
<dbReference type="AlphaFoldDB" id="A0A0E9R4K8"/>
<sequence length="29" mass="3502">MLKRPTLYPVTLRASTVHRQRMQSYHLFA</sequence>
<name>A0A0E9R4K8_ANGAN</name>
<dbReference type="EMBL" id="GBXM01085324">
    <property type="protein sequence ID" value="JAH23253.1"/>
    <property type="molecule type" value="Transcribed_RNA"/>
</dbReference>
<evidence type="ECO:0000313" key="1">
    <source>
        <dbReference type="EMBL" id="JAH23253.1"/>
    </source>
</evidence>
<proteinExistence type="predicted"/>